<keyword evidence="1" id="KW-0732">Signal</keyword>
<feature type="signal peptide" evidence="1">
    <location>
        <begin position="1"/>
        <end position="30"/>
    </location>
</feature>
<evidence type="ECO:0000256" key="1">
    <source>
        <dbReference type="SAM" id="SignalP"/>
    </source>
</evidence>
<feature type="domain" description="DUF7492" evidence="2">
    <location>
        <begin position="28"/>
        <end position="261"/>
    </location>
</feature>
<dbReference type="AlphaFoldDB" id="W2S9P8"/>
<reference evidence="3 4" key="1">
    <citation type="submission" date="2013-03" db="EMBL/GenBank/DDBJ databases">
        <title>The Genome Sequence of Phialophora europaea CBS 101466.</title>
        <authorList>
            <consortium name="The Broad Institute Genomics Platform"/>
            <person name="Cuomo C."/>
            <person name="de Hoog S."/>
            <person name="Gorbushina A."/>
            <person name="Walker B."/>
            <person name="Young S.K."/>
            <person name="Zeng Q."/>
            <person name="Gargeya S."/>
            <person name="Fitzgerald M."/>
            <person name="Haas B."/>
            <person name="Abouelleil A."/>
            <person name="Allen A.W."/>
            <person name="Alvarado L."/>
            <person name="Arachchi H.M."/>
            <person name="Berlin A.M."/>
            <person name="Chapman S.B."/>
            <person name="Gainer-Dewar J."/>
            <person name="Goldberg J."/>
            <person name="Griggs A."/>
            <person name="Gujja S."/>
            <person name="Hansen M."/>
            <person name="Howarth C."/>
            <person name="Imamovic A."/>
            <person name="Ireland A."/>
            <person name="Larimer J."/>
            <person name="McCowan C."/>
            <person name="Murphy C."/>
            <person name="Pearson M."/>
            <person name="Poon T.W."/>
            <person name="Priest M."/>
            <person name="Roberts A."/>
            <person name="Saif S."/>
            <person name="Shea T."/>
            <person name="Sisk P."/>
            <person name="Sykes S."/>
            <person name="Wortman J."/>
            <person name="Nusbaum C."/>
            <person name="Birren B."/>
        </authorList>
    </citation>
    <scope>NUCLEOTIDE SEQUENCE [LARGE SCALE GENOMIC DNA]</scope>
    <source>
        <strain evidence="3 4">CBS 101466</strain>
    </source>
</reference>
<evidence type="ECO:0000313" key="4">
    <source>
        <dbReference type="Proteomes" id="UP000030752"/>
    </source>
</evidence>
<dbReference type="Proteomes" id="UP000030752">
    <property type="component" value="Unassembled WGS sequence"/>
</dbReference>
<dbReference type="Pfam" id="PF24320">
    <property type="entry name" value="DUF7492"/>
    <property type="match status" value="1"/>
</dbReference>
<dbReference type="HOGENOM" id="CLU_019095_0_2_1"/>
<dbReference type="OrthoDB" id="64281at2759"/>
<dbReference type="EMBL" id="KB822714">
    <property type="protein sequence ID" value="ETN44763.1"/>
    <property type="molecule type" value="Genomic_DNA"/>
</dbReference>
<dbReference type="RefSeq" id="XP_008713326.1">
    <property type="nucleotide sequence ID" value="XM_008715104.1"/>
</dbReference>
<keyword evidence="4" id="KW-1185">Reference proteome</keyword>
<evidence type="ECO:0000313" key="3">
    <source>
        <dbReference type="EMBL" id="ETN44763.1"/>
    </source>
</evidence>
<dbReference type="InterPro" id="IPR055915">
    <property type="entry name" value="DUF7492"/>
</dbReference>
<feature type="chain" id="PRO_5004825073" description="DUF7492 domain-containing protein" evidence="1">
    <location>
        <begin position="31"/>
        <end position="263"/>
    </location>
</feature>
<dbReference type="VEuPathDB" id="FungiDB:HMPREF1541_10433"/>
<evidence type="ECO:0000259" key="2">
    <source>
        <dbReference type="Pfam" id="PF24320"/>
    </source>
</evidence>
<name>W2S9P8_CYPE1</name>
<protein>
    <recommendedName>
        <fullName evidence="2">DUF7492 domain-containing protein</fullName>
    </recommendedName>
</protein>
<dbReference type="GeneID" id="19977772"/>
<accession>W2S9P8</accession>
<dbReference type="InParanoid" id="W2S9P8"/>
<sequence length="263" mass="29023">MTLPTTPGDMIGYSIRYLILLILVGIPVESHSWVEEAVVVDEHGQRIGPLGYARCNVFRIPGVDVDQEMTYKLPQAPKSQVTSTDNICSDRQAQLVTALALQAAPGDVVSLRYQENGHIALPEASPGKPDSGVVFVYGTWHPVPSAKFRDIHRVWGTLEPGSNEEEFLLTRSAFDDGQCYQVNEGQISRLRQATFPHESSPPEGENKWCATNFTVPRWHTCRSASGAPSSILTVYWIWDWPGSPGNSSAEQYYTTCLDVIVSG</sequence>
<gene>
    <name evidence="3" type="ORF">HMPREF1541_10433</name>
</gene>
<proteinExistence type="predicted"/>
<dbReference type="eggNOG" id="ENOG502SABV">
    <property type="taxonomic scope" value="Eukaryota"/>
</dbReference>
<organism evidence="3 4">
    <name type="scientific">Cyphellophora europaea (strain CBS 101466)</name>
    <name type="common">Phialophora europaea</name>
    <dbReference type="NCBI Taxonomy" id="1220924"/>
    <lineage>
        <taxon>Eukaryota</taxon>
        <taxon>Fungi</taxon>
        <taxon>Dikarya</taxon>
        <taxon>Ascomycota</taxon>
        <taxon>Pezizomycotina</taxon>
        <taxon>Eurotiomycetes</taxon>
        <taxon>Chaetothyriomycetidae</taxon>
        <taxon>Chaetothyriales</taxon>
        <taxon>Cyphellophoraceae</taxon>
        <taxon>Cyphellophora</taxon>
    </lineage>
</organism>